<comment type="caution">
    <text evidence="2">The sequence shown here is derived from an EMBL/GenBank/DDBJ whole genome shotgun (WGS) entry which is preliminary data.</text>
</comment>
<feature type="signal peptide" evidence="1">
    <location>
        <begin position="1"/>
        <end position="19"/>
    </location>
</feature>
<evidence type="ECO:0000256" key="1">
    <source>
        <dbReference type="SAM" id="SignalP"/>
    </source>
</evidence>
<protein>
    <recommendedName>
        <fullName evidence="4">Celp0028 effector like protein</fullName>
    </recommendedName>
</protein>
<gene>
    <name evidence="2" type="ORF">SLS56_004974</name>
</gene>
<evidence type="ECO:0000313" key="3">
    <source>
        <dbReference type="Proteomes" id="UP001521116"/>
    </source>
</evidence>
<proteinExistence type="predicted"/>
<dbReference type="Proteomes" id="UP001521116">
    <property type="component" value="Unassembled WGS sequence"/>
</dbReference>
<keyword evidence="1" id="KW-0732">Signal</keyword>
<name>A0ABR3SUQ0_9PEZI</name>
<feature type="chain" id="PRO_5045483488" description="Celp0028 effector like protein" evidence="1">
    <location>
        <begin position="20"/>
        <end position="234"/>
    </location>
</feature>
<accession>A0ABR3SUQ0</accession>
<sequence length="234" mass="25364">MHFTSFIPLLAGLSSLAAAAPSASKILADDDIILLGDNGRHEVMKVRDYDLLKARSVPPPTWGNSTFPTLDRRQDCEQSQEVQLKEKTQFQNWDVPMSSVITAEADRARVTVSDGFSLANSVTVSTGVKSTFEKVLSVSLGVDVGTTWTTEQTAEYSFFVPKGKSGIIVSNPDTTRYTGQILDGCTDNPTRVDFTVDAYTSTTYGALSWVKGTIRLCSSDTYPVPFCVGTGTHS</sequence>
<dbReference type="EMBL" id="JAJVDC020000048">
    <property type="protein sequence ID" value="KAL1630302.1"/>
    <property type="molecule type" value="Genomic_DNA"/>
</dbReference>
<evidence type="ECO:0000313" key="2">
    <source>
        <dbReference type="EMBL" id="KAL1630302.1"/>
    </source>
</evidence>
<evidence type="ECO:0008006" key="4">
    <source>
        <dbReference type="Google" id="ProtNLM"/>
    </source>
</evidence>
<organism evidence="2 3">
    <name type="scientific">Neofusicoccum ribis</name>
    <dbReference type="NCBI Taxonomy" id="45134"/>
    <lineage>
        <taxon>Eukaryota</taxon>
        <taxon>Fungi</taxon>
        <taxon>Dikarya</taxon>
        <taxon>Ascomycota</taxon>
        <taxon>Pezizomycotina</taxon>
        <taxon>Dothideomycetes</taxon>
        <taxon>Dothideomycetes incertae sedis</taxon>
        <taxon>Botryosphaeriales</taxon>
        <taxon>Botryosphaeriaceae</taxon>
        <taxon>Neofusicoccum</taxon>
    </lineage>
</organism>
<reference evidence="2 3" key="1">
    <citation type="submission" date="2024-02" db="EMBL/GenBank/DDBJ databases">
        <title>De novo assembly and annotation of 12 fungi associated with fruit tree decline syndrome in Ontario, Canada.</title>
        <authorList>
            <person name="Sulman M."/>
            <person name="Ellouze W."/>
            <person name="Ilyukhin E."/>
        </authorList>
    </citation>
    <scope>NUCLEOTIDE SEQUENCE [LARGE SCALE GENOMIC DNA]</scope>
    <source>
        <strain evidence="2 3">M1-105</strain>
    </source>
</reference>
<keyword evidence="3" id="KW-1185">Reference proteome</keyword>